<dbReference type="SUPFAM" id="SSF53335">
    <property type="entry name" value="S-adenosyl-L-methionine-dependent methyltransferases"/>
    <property type="match status" value="1"/>
</dbReference>
<name>A0ABQ3H6Q6_9NEIS</name>
<dbReference type="PANTHER" id="PTHR43317">
    <property type="entry name" value="THERMOSPERMINE SYNTHASE ACAULIS5"/>
    <property type="match status" value="1"/>
</dbReference>
<reference evidence="3" key="1">
    <citation type="journal article" date="2019" name="Int. J. Syst. Evol. Microbiol.">
        <title>The Global Catalogue of Microorganisms (GCM) 10K type strain sequencing project: providing services to taxonomists for standard genome sequencing and annotation.</title>
        <authorList>
            <consortium name="The Broad Institute Genomics Platform"/>
            <consortium name="The Broad Institute Genome Sequencing Center for Infectious Disease"/>
            <person name="Wu L."/>
            <person name="Ma J."/>
        </authorList>
    </citation>
    <scope>NUCLEOTIDE SEQUENCE [LARGE SCALE GENOMIC DNA]</scope>
    <source>
        <strain evidence="3">KCTC 23701</strain>
    </source>
</reference>
<evidence type="ECO:0000256" key="1">
    <source>
        <dbReference type="ARBA" id="ARBA00023115"/>
    </source>
</evidence>
<evidence type="ECO:0008006" key="4">
    <source>
        <dbReference type="Google" id="ProtNLM"/>
    </source>
</evidence>
<dbReference type="Gene3D" id="3.40.50.150">
    <property type="entry name" value="Vaccinia Virus protein VP39"/>
    <property type="match status" value="1"/>
</dbReference>
<proteinExistence type="predicted"/>
<dbReference type="InterPro" id="IPR029063">
    <property type="entry name" value="SAM-dependent_MTases_sf"/>
</dbReference>
<comment type="caution">
    <text evidence="2">The sequence shown here is derived from an EMBL/GenBank/DDBJ whole genome shotgun (WGS) entry which is preliminary data.</text>
</comment>
<protein>
    <recommendedName>
        <fullName evidence="4">Spermidine synthase</fullName>
    </recommendedName>
</protein>
<dbReference type="EMBL" id="BMYO01000015">
    <property type="protein sequence ID" value="GHD69932.1"/>
    <property type="molecule type" value="Genomic_DNA"/>
</dbReference>
<dbReference type="RefSeq" id="WP_189462470.1">
    <property type="nucleotide sequence ID" value="NZ_BMYO01000015.1"/>
</dbReference>
<dbReference type="Proteomes" id="UP000604737">
    <property type="component" value="Unassembled WGS sequence"/>
</dbReference>
<dbReference type="Pfam" id="PF01564">
    <property type="entry name" value="Spermine_synth"/>
    <property type="match status" value="1"/>
</dbReference>
<evidence type="ECO:0000313" key="3">
    <source>
        <dbReference type="Proteomes" id="UP000604737"/>
    </source>
</evidence>
<accession>A0ABQ3H6Q6</accession>
<organism evidence="2 3">
    <name type="scientific">Jeongeupia chitinilytica</name>
    <dbReference type="NCBI Taxonomy" id="1041641"/>
    <lineage>
        <taxon>Bacteria</taxon>
        <taxon>Pseudomonadati</taxon>
        <taxon>Pseudomonadota</taxon>
        <taxon>Betaproteobacteria</taxon>
        <taxon>Neisseriales</taxon>
        <taxon>Chitinibacteraceae</taxon>
        <taxon>Jeongeupia</taxon>
    </lineage>
</organism>
<dbReference type="PANTHER" id="PTHR43317:SF11">
    <property type="entry name" value="POLYAMINE AMINOPROPYLTRANSFERASE 2"/>
    <property type="match status" value="1"/>
</dbReference>
<keyword evidence="1" id="KW-0620">Polyamine biosynthesis</keyword>
<sequence length="277" mass="30506">MSDIPMNFDALLAAGNDKQAFVMRGSAFQSLHFDLTAVQSKMAIDDPYRLVLGYTKTMLAFRFFVASPKRIAMIGLGGGSLAKYCHRAFPLATIEVCEIDPTVIALRDDFLVPQESPRFTVRCSNGAYYMRNCAKQVELLLVDGFDLKGLPAALCSQSFYDDCAAALAPEGIAVFNLLAMDAGNPTHVYRMSRAFGNNVIVIKAEDGLNYIAFASRNAALLGTADTRLLQHAEALEQESGYGFLSYARRLIASRRSYVNAEEIFVANEINARVVKRR</sequence>
<keyword evidence="3" id="KW-1185">Reference proteome</keyword>
<evidence type="ECO:0000313" key="2">
    <source>
        <dbReference type="EMBL" id="GHD69932.1"/>
    </source>
</evidence>
<gene>
    <name evidence="2" type="ORF">GCM10007350_37290</name>
</gene>